<dbReference type="GO" id="GO:0010314">
    <property type="term" value="F:phosphatidylinositol-5-phosphate binding"/>
    <property type="evidence" value="ECO:0007669"/>
    <property type="project" value="TreeGrafter"/>
</dbReference>
<dbReference type="PANTHER" id="PTHR21630:SF10">
    <property type="entry name" value="VENTRICULAR ZONE-EXPRESSED PH DOMAIN-CONTAINING PROTEIN HOMOLOG 1"/>
    <property type="match status" value="1"/>
</dbReference>
<feature type="compositionally biased region" description="Basic and acidic residues" evidence="5">
    <location>
        <begin position="2079"/>
        <end position="2088"/>
    </location>
</feature>
<evidence type="ECO:0000256" key="3">
    <source>
        <dbReference type="ARBA" id="ARBA00022475"/>
    </source>
</evidence>
<dbReference type="GO" id="GO:0009966">
    <property type="term" value="P:regulation of signal transduction"/>
    <property type="evidence" value="ECO:0007669"/>
    <property type="project" value="TreeGrafter"/>
</dbReference>
<evidence type="ECO:0000256" key="1">
    <source>
        <dbReference type="ARBA" id="ARBA00004184"/>
    </source>
</evidence>
<name>A0A7S1TQW3_9STRA</name>
<reference evidence="6" key="1">
    <citation type="submission" date="2021-01" db="EMBL/GenBank/DDBJ databases">
        <authorList>
            <person name="Corre E."/>
            <person name="Pelletier E."/>
            <person name="Niang G."/>
            <person name="Scheremetjew M."/>
            <person name="Finn R."/>
            <person name="Kale V."/>
            <person name="Holt S."/>
            <person name="Cochrane G."/>
            <person name="Meng A."/>
            <person name="Brown T."/>
            <person name="Cohen L."/>
        </authorList>
    </citation>
    <scope>NUCLEOTIDE SEQUENCE</scope>
    <source>
        <strain evidence="6">CCMP2877</strain>
    </source>
</reference>
<dbReference type="InterPro" id="IPR016024">
    <property type="entry name" value="ARM-type_fold"/>
</dbReference>
<dbReference type="PANTHER" id="PTHR21630">
    <property type="entry name" value="VEPH-A/MELTED"/>
    <property type="match status" value="1"/>
</dbReference>
<keyword evidence="4" id="KW-0472">Membrane</keyword>
<keyword evidence="3" id="KW-1003">Cell membrane</keyword>
<dbReference type="SUPFAM" id="SSF48371">
    <property type="entry name" value="ARM repeat"/>
    <property type="match status" value="1"/>
</dbReference>
<evidence type="ECO:0000256" key="2">
    <source>
        <dbReference type="ARBA" id="ARBA00004236"/>
    </source>
</evidence>
<organism evidence="6">
    <name type="scientific">Phaeomonas parva</name>
    <dbReference type="NCBI Taxonomy" id="124430"/>
    <lineage>
        <taxon>Eukaryota</taxon>
        <taxon>Sar</taxon>
        <taxon>Stramenopiles</taxon>
        <taxon>Ochrophyta</taxon>
        <taxon>Pinguiophyceae</taxon>
        <taxon>Pinguiochrysidales</taxon>
        <taxon>Pinguiochrysidaceae</taxon>
        <taxon>Phaeomonas</taxon>
    </lineage>
</organism>
<sequence length="2118" mass="229429">MADDDGLEPPEYGVVDPSVVSADPAGILSKIDRLVDMDDGPRASVWAQGYAMACYSDMALFGQHFDAIKAVLLKVSDKDLSDSPPAEDAEDGRVKMAAVLGAFLPVLSMLSAAPAPGAPPDAIPQLMPVCLNVLGNPDLPTTAMMAYGPITTAMAYDGDAMLPHLPQMFDVMRAAEARGAAAGPSGVDMLMGVVTMSAAKDPATFFANMDVMIGKLDGVYGASVLSAFWELSKTETAPFLPYLPRLAELLRNPTGFQAMYVLHEVAQTHPHEVADVMDTILDSWDIWTNLDNPPIYMAAGVFGSVGKRVDGQRYRMLQALGQLLVRPNVQRDDLGAAAVADNMKALCEDEAADLEDYVEALTTLEEGGGGHAQKSAADALDYYRGRDVSALHGRVDNVEAAAASLNSQLEELDISQYKAYIDAHMDQVKDFIGGVQKALPVPVRMQITGGESWAIHKQIRLYFQCCRQIEGAKCTYPEGNEFYTLTEDWGRWLKMGMGLVNAGVSLLDFASAPIDAIEGSMEGFQEIFDAYNEDDEQDFQNFMSAPFLEAAERDKLIEQLRDEQFFDKFEYDSQCASWCCRKCNEFIQANKSAVAIDEMEAELQMSSGQRKSITLQLSQAVGGVFGGGRDKPKAKGEMKKGGSIMFGLGSSGGGRKDGDDLPPLPAFTAFASEAAVAEALAIKGLDIWVKAKHVDDPTCHLYEHEDEELDWDQKTKLYEVFGCDDGGGLTASVDLQLVFGFLQDVTYSYTARQVVAEAFDRYNSYPPSLQRKLQAPEAQLVTAWAHITRSTLHDKVAGSLAMAVFGPLQQDMMGYPQRHADEMAMLCSALGHIADADVRECFADAAASAQDFMGSINTNAMVYLYSYPSLAGNEANTGLVPVLAKFLRNWDHEELRESCVNGLAPFKRTSPHLIEECVDDIIYAIYHGCGEAIQLLDQAIKNEPEELYPHLQAFIALAEDDIDLTRHVVLVLKNYADTGDDHIIEVLDYCKYVSVDNVSGSSYWAFGALVPMARLHPEVVYEHLYALEAAVQASTQSMHQNYAAILGACAATSDAHAVHVVPMVMAPISNPSMDPMEAAYYLAEIRGVAARLGPGVLRGHVGVIKAWRRSTGMAAEAAEDIMRIYEGRDAASLALRVVDLEDRVQSFNGMVVESCTDFEDVKEFLDARVRELKGFVGDVVKTLPAPVAVSVAGTVRKALMLSFVCCRCGPNCRANAGNPFTTLTREWDKWLRMGFLLLSAGSAVIDVGLGNPLGLIQTTYGIVRGIFDAYNEDPEADFNTFISEPFLTSAENDKLVDQLRDAEFFEHFAYDAEEAAWCCRECVAKEPGLAPRSPKVGAEASKENGHRSGHSNGPADGHADGKTGVPPPAPYEAAVIDVPDVPDLEAEASKYLDGDAPPALDYFKGMATVDDLEEDPPEEFESYMDTLFLPQIPDAYKARELFSSGLDAAWYVLFHPDVAPKVKKVAFDRFQIQHDQLDENHKAAFRDSLPALCVLLAALVSDGAELSEDALGLIEKVAELLQQTTVQLPKAEAGFVTMQVVGAIAALVRRAENADNETAAALGDAVNGLLNGIYATVTKNTRALYIVVPLMFRVLANRKCGDSVHSQANGIISTAAYSVPRVVGRHVDDVFSLLRAAGVGGKSDGLGHVLPQLYVYKPDTYLQPQNLRLLTDICKAEPATQRISYVNAYHNISKDNATALVPYLDFLVDLLINTGIAGSLLVMTLGSVAAADPLAAEEVLLPRLDELERACLGLTAMDFFYIPILGGIGRGSTAAAQAVLPRLFGLLEDKGGSGNALLSALVLLQVKAVVSGERELLEPHIEAVRGILADGGAKAAIVALELVQFYEGRGIDALARRVSDVAADVVDVEERTDPAAAVRAYIADHEHDVKEFLAIIAKKLPEPVRMSVEGRARKSLFLYFRCGRQEAGRCAHPEGMELRTETQAWGKWVKVALNLANVGRHVLSVPGSPLEGIEATIEAVRNTAGLLSEADDDVLSAYTDEPFLTSEEQDQLIVQLKEGGFFDAFGYAPQEASWVCDGCKHDDEVKGEDGVLVTGSRVQRDRDDPTAAPDVVQGRFAKAVEHAERAREPPAPAAQNGDDNAAKPQPVKQGCTCKCVIS</sequence>
<accession>A0A7S1TQW3</accession>
<feature type="region of interest" description="Disordered" evidence="5">
    <location>
        <begin position="1328"/>
        <end position="1373"/>
    </location>
</feature>
<proteinExistence type="predicted"/>
<dbReference type="GO" id="GO:0012505">
    <property type="term" value="C:endomembrane system"/>
    <property type="evidence" value="ECO:0007669"/>
    <property type="project" value="UniProtKB-SubCell"/>
</dbReference>
<dbReference type="GO" id="GO:0005886">
    <property type="term" value="C:plasma membrane"/>
    <property type="evidence" value="ECO:0007669"/>
    <property type="project" value="UniProtKB-SubCell"/>
</dbReference>
<evidence type="ECO:0000256" key="5">
    <source>
        <dbReference type="SAM" id="MobiDB-lite"/>
    </source>
</evidence>
<evidence type="ECO:0000313" key="6">
    <source>
        <dbReference type="EMBL" id="CAD9244108.1"/>
    </source>
</evidence>
<comment type="subcellular location">
    <subcellularLocation>
        <location evidence="2">Cell membrane</location>
    </subcellularLocation>
    <subcellularLocation>
        <location evidence="1">Endomembrane system</location>
        <topology evidence="1">Peripheral membrane protein</topology>
    </subcellularLocation>
</comment>
<feature type="region of interest" description="Disordered" evidence="5">
    <location>
        <begin position="2079"/>
        <end position="2109"/>
    </location>
</feature>
<dbReference type="EMBL" id="HBGJ01004127">
    <property type="protein sequence ID" value="CAD9244108.1"/>
    <property type="molecule type" value="Transcribed_RNA"/>
</dbReference>
<gene>
    <name evidence="6" type="ORF">PPAR1163_LOCUS2456</name>
</gene>
<dbReference type="InterPro" id="IPR039888">
    <property type="entry name" value="Melted-like"/>
</dbReference>
<evidence type="ECO:0000256" key="4">
    <source>
        <dbReference type="ARBA" id="ARBA00023136"/>
    </source>
</evidence>
<protein>
    <submittedName>
        <fullName evidence="6">Uncharacterized protein</fullName>
    </submittedName>
</protein>